<reference evidence="5" key="1">
    <citation type="journal article" date="2019" name="Int. J. Syst. Evol. Microbiol.">
        <title>The Global Catalogue of Microorganisms (GCM) 10K type strain sequencing project: providing services to taxonomists for standard genome sequencing and annotation.</title>
        <authorList>
            <consortium name="The Broad Institute Genomics Platform"/>
            <consortium name="The Broad Institute Genome Sequencing Center for Infectious Disease"/>
            <person name="Wu L."/>
            <person name="Ma J."/>
        </authorList>
    </citation>
    <scope>NUCLEOTIDE SEQUENCE [LARGE SCALE GENOMIC DNA]</scope>
    <source>
        <strain evidence="5">JCM 16545</strain>
    </source>
</reference>
<protein>
    <submittedName>
        <fullName evidence="4">DUF5683 domain-containing protein</fullName>
    </submittedName>
</protein>
<sequence length="214" mass="24337">MRLRRSAVFLLLGVLFCLATVPVKAQIITAGPDSVRVPVNNAAADTTKGFFLKTWDKPAKAALFSTIVPGLGQAYNNSYWKVPIIWGTGAVLGYFLVENNRNYQDYREALLLRNSGEEDKYYNNERFPSLAADYQYGDQNLKYRRDTYRRWRDMTILLSLVGWGLNVAEAYVHAHMKEFDIGEDLSLRMQPNFIKDPNTPGGISPVITLTLYKK</sequence>
<evidence type="ECO:0000259" key="3">
    <source>
        <dbReference type="Pfam" id="PF18935"/>
    </source>
</evidence>
<feature type="domain" description="DUF5683" evidence="3">
    <location>
        <begin position="56"/>
        <end position="201"/>
    </location>
</feature>
<dbReference type="Pfam" id="PF18935">
    <property type="entry name" value="DUF5683"/>
    <property type="match status" value="1"/>
</dbReference>
<dbReference type="InterPro" id="IPR043738">
    <property type="entry name" value="DUF5683"/>
</dbReference>
<feature type="signal peptide" evidence="2">
    <location>
        <begin position="1"/>
        <end position="25"/>
    </location>
</feature>
<name>A0ABW4WZ33_9BACT</name>
<proteinExistence type="predicted"/>
<keyword evidence="1" id="KW-0812">Transmembrane</keyword>
<keyword evidence="1" id="KW-1133">Transmembrane helix</keyword>
<dbReference type="EMBL" id="JBHUHV010000037">
    <property type="protein sequence ID" value="MFD2067694.1"/>
    <property type="molecule type" value="Genomic_DNA"/>
</dbReference>
<feature type="transmembrane region" description="Helical" evidence="1">
    <location>
        <begin position="78"/>
        <end position="97"/>
    </location>
</feature>
<keyword evidence="5" id="KW-1185">Reference proteome</keyword>
<evidence type="ECO:0000256" key="2">
    <source>
        <dbReference type="SAM" id="SignalP"/>
    </source>
</evidence>
<keyword evidence="2" id="KW-0732">Signal</keyword>
<keyword evidence="1" id="KW-0472">Membrane</keyword>
<evidence type="ECO:0000256" key="1">
    <source>
        <dbReference type="SAM" id="Phobius"/>
    </source>
</evidence>
<organism evidence="4 5">
    <name type="scientific">Pontibacter silvestris</name>
    <dbReference type="NCBI Taxonomy" id="2305183"/>
    <lineage>
        <taxon>Bacteria</taxon>
        <taxon>Pseudomonadati</taxon>
        <taxon>Bacteroidota</taxon>
        <taxon>Cytophagia</taxon>
        <taxon>Cytophagales</taxon>
        <taxon>Hymenobacteraceae</taxon>
        <taxon>Pontibacter</taxon>
    </lineage>
</organism>
<evidence type="ECO:0000313" key="4">
    <source>
        <dbReference type="EMBL" id="MFD2067694.1"/>
    </source>
</evidence>
<comment type="caution">
    <text evidence="4">The sequence shown here is derived from an EMBL/GenBank/DDBJ whole genome shotgun (WGS) entry which is preliminary data.</text>
</comment>
<gene>
    <name evidence="4" type="ORF">ACFSKU_12430</name>
</gene>
<feature type="chain" id="PRO_5047069773" evidence="2">
    <location>
        <begin position="26"/>
        <end position="214"/>
    </location>
</feature>
<dbReference type="Proteomes" id="UP001597369">
    <property type="component" value="Unassembled WGS sequence"/>
</dbReference>
<accession>A0ABW4WZ33</accession>
<evidence type="ECO:0000313" key="5">
    <source>
        <dbReference type="Proteomes" id="UP001597369"/>
    </source>
</evidence>
<dbReference type="RefSeq" id="WP_229957880.1">
    <property type="nucleotide sequence ID" value="NZ_JAJJWI010000002.1"/>
</dbReference>